<evidence type="ECO:0000313" key="2">
    <source>
        <dbReference type="Proteomes" id="UP000306319"/>
    </source>
</evidence>
<protein>
    <submittedName>
        <fullName evidence="1">Uncharacterized protein</fullName>
    </submittedName>
</protein>
<reference evidence="1" key="1">
    <citation type="submission" date="2019-04" db="EMBL/GenBank/DDBJ databases">
        <title>Microbes associate with the intestines of laboratory mice.</title>
        <authorList>
            <person name="Navarre W."/>
            <person name="Wong E."/>
            <person name="Huang K."/>
            <person name="Tropini C."/>
            <person name="Ng K."/>
            <person name="Yu B."/>
        </authorList>
    </citation>
    <scope>NUCLEOTIDE SEQUENCE</scope>
    <source>
        <strain evidence="1">NM04_E33</strain>
    </source>
</reference>
<keyword evidence="2" id="KW-1185">Reference proteome</keyword>
<proteinExistence type="predicted"/>
<sequence length="407" mass="44977">MNRFLSLALCLAAIGSVSAQKANVDQAAKLSGKTDQLNQARNLIKQAMENPETQNDARTYYIAGKIEFDAFDNATKAKMINPDDASAKGTVMADELIQGYKYFMKALPLDSVPNEKGQVKPKFSKDILGKIGGHANDFFSAGADYFNNKNYYPQAYEAFMVYGDLPESGMLGKMAALIDPSQIATAYFNAGLSAYSGNAVEESANAFKKARLAGYDQPECYIYEIACWQSIAQKDESKMKEAQANILNVAEAGHKKYGLAQPIFINNMINSIVTDGNIDKALEQLNAVIAENPDNANLYGLRGYVYDRAEKDAESEADYRKAASLPDVDFETLKNASKKIFRIGTMKWNELEGSSPETTAARKDIKENYFESSKKIAQRAESMQPDDSDIQNVLESINYALETYFPN</sequence>
<accession>A0AC61RE85</accession>
<dbReference type="Proteomes" id="UP000306319">
    <property type="component" value="Unassembled WGS sequence"/>
</dbReference>
<gene>
    <name evidence="1" type="ORF">E5331_19370</name>
</gene>
<organism evidence="1 2">
    <name type="scientific">Lepagella muris</name>
    <dbReference type="NCBI Taxonomy" id="3032870"/>
    <lineage>
        <taxon>Bacteria</taxon>
        <taxon>Pseudomonadati</taxon>
        <taxon>Bacteroidota</taxon>
        <taxon>Bacteroidia</taxon>
        <taxon>Bacteroidales</taxon>
        <taxon>Muribaculaceae</taxon>
        <taxon>Lepagella</taxon>
    </lineage>
</organism>
<name>A0AC61RE85_9BACT</name>
<comment type="caution">
    <text evidence="1">The sequence shown here is derived from an EMBL/GenBank/DDBJ whole genome shotgun (WGS) entry which is preliminary data.</text>
</comment>
<evidence type="ECO:0000313" key="1">
    <source>
        <dbReference type="EMBL" id="TGY75828.1"/>
    </source>
</evidence>
<dbReference type="EMBL" id="SRYB01000050">
    <property type="protein sequence ID" value="TGY75828.1"/>
    <property type="molecule type" value="Genomic_DNA"/>
</dbReference>